<dbReference type="CDD" id="cd06257">
    <property type="entry name" value="DnaJ"/>
    <property type="match status" value="1"/>
</dbReference>
<evidence type="ECO:0000256" key="1">
    <source>
        <dbReference type="SAM" id="Phobius"/>
    </source>
</evidence>
<feature type="domain" description="J" evidence="2">
    <location>
        <begin position="68"/>
        <end position="125"/>
    </location>
</feature>
<dbReference type="Gene3D" id="1.10.287.110">
    <property type="entry name" value="DnaJ domain"/>
    <property type="match status" value="1"/>
</dbReference>
<dbReference type="EMBL" id="CP001629">
    <property type="protein sequence ID" value="ACU89784.1"/>
    <property type="molecule type" value="Genomic_DNA"/>
</dbReference>
<keyword evidence="3" id="KW-0346">Stress response</keyword>
<dbReference type="STRING" id="525897.Dbac_1692"/>
<organism evidence="3 4">
    <name type="scientific">Desulfomicrobium baculatum (strain DSM 4028 / VKM B-1378 / X)</name>
    <name type="common">Desulfovibrio baculatus</name>
    <dbReference type="NCBI Taxonomy" id="525897"/>
    <lineage>
        <taxon>Bacteria</taxon>
        <taxon>Pseudomonadati</taxon>
        <taxon>Thermodesulfobacteriota</taxon>
        <taxon>Desulfovibrionia</taxon>
        <taxon>Desulfovibrionales</taxon>
        <taxon>Desulfomicrobiaceae</taxon>
        <taxon>Desulfomicrobium</taxon>
    </lineage>
</organism>
<dbReference type="GO" id="GO:0005737">
    <property type="term" value="C:cytoplasm"/>
    <property type="evidence" value="ECO:0007669"/>
    <property type="project" value="TreeGrafter"/>
</dbReference>
<keyword evidence="1" id="KW-1133">Transmembrane helix</keyword>
<keyword evidence="4" id="KW-1185">Reference proteome</keyword>
<sequence>MHAFIARATGDQGVVTAARTLAQPLLRGEDVPEHCRTLCRSFGVSEGLLRSRLWAMASLFPGSPVRLAPYRILDLMPGAGPKLVQGAFRKLCLTWHPDLNPGDPEAARRFLQIKAAYDMLAAAGEACGQSAGAAGSGACAWDDVAYGRPRRTRTRMRLLMPLILVVGVLVLAVAVTDLESPRVRSAFLSSVAAVGFGPVIDASVCSGSVLKLEPSCLPRCTGRTASTPGGETNHPHR</sequence>
<dbReference type="PROSITE" id="PS50076">
    <property type="entry name" value="DNAJ_2"/>
    <property type="match status" value="1"/>
</dbReference>
<dbReference type="GO" id="GO:0044183">
    <property type="term" value="F:protein folding chaperone"/>
    <property type="evidence" value="ECO:0007669"/>
    <property type="project" value="TreeGrafter"/>
</dbReference>
<dbReference type="eggNOG" id="COG0484">
    <property type="taxonomic scope" value="Bacteria"/>
</dbReference>
<name>C7LVM8_DESBD</name>
<dbReference type="Proteomes" id="UP000002216">
    <property type="component" value="Chromosome"/>
</dbReference>
<dbReference type="SMART" id="SM00271">
    <property type="entry name" value="DnaJ"/>
    <property type="match status" value="1"/>
</dbReference>
<gene>
    <name evidence="3" type="ordered locus">Dbac_1692</name>
</gene>
<keyword evidence="1" id="KW-0472">Membrane</keyword>
<protein>
    <submittedName>
        <fullName evidence="3">Heat shock protein DnaJ domain protein</fullName>
    </submittedName>
</protein>
<dbReference type="GO" id="GO:0051082">
    <property type="term" value="F:unfolded protein binding"/>
    <property type="evidence" value="ECO:0007669"/>
    <property type="project" value="TreeGrafter"/>
</dbReference>
<dbReference type="InterPro" id="IPR001623">
    <property type="entry name" value="DnaJ_domain"/>
</dbReference>
<dbReference type="PANTHER" id="PTHR43948:SF14">
    <property type="entry name" value="PROTEIN DNAJ, PUTATIVE-RELATED"/>
    <property type="match status" value="1"/>
</dbReference>
<dbReference type="PRINTS" id="PR00625">
    <property type="entry name" value="JDOMAIN"/>
</dbReference>
<evidence type="ECO:0000313" key="4">
    <source>
        <dbReference type="Proteomes" id="UP000002216"/>
    </source>
</evidence>
<evidence type="ECO:0000259" key="2">
    <source>
        <dbReference type="PROSITE" id="PS50076"/>
    </source>
</evidence>
<dbReference type="HOGENOM" id="CLU_1169166_0_0_7"/>
<proteinExistence type="predicted"/>
<accession>C7LVM8</accession>
<dbReference type="PANTHER" id="PTHR43948">
    <property type="entry name" value="DNAJ HOMOLOG SUBFAMILY B"/>
    <property type="match status" value="1"/>
</dbReference>
<dbReference type="RefSeq" id="WP_015773875.1">
    <property type="nucleotide sequence ID" value="NC_013173.1"/>
</dbReference>
<dbReference type="GO" id="GO:0051087">
    <property type="term" value="F:protein-folding chaperone binding"/>
    <property type="evidence" value="ECO:0007669"/>
    <property type="project" value="TreeGrafter"/>
</dbReference>
<feature type="transmembrane region" description="Helical" evidence="1">
    <location>
        <begin position="158"/>
        <end position="175"/>
    </location>
</feature>
<dbReference type="Pfam" id="PF00226">
    <property type="entry name" value="DnaJ"/>
    <property type="match status" value="1"/>
</dbReference>
<dbReference type="InterPro" id="IPR036869">
    <property type="entry name" value="J_dom_sf"/>
</dbReference>
<dbReference type="AlphaFoldDB" id="C7LVM8"/>
<dbReference type="KEGG" id="dba:Dbac_1692"/>
<reference evidence="3 4" key="1">
    <citation type="journal article" date="2009" name="Stand. Genomic Sci.">
        <title>Complete genome sequence of Desulfomicrobium baculatum type strain (X).</title>
        <authorList>
            <person name="Copeland A."/>
            <person name="Spring S."/>
            <person name="Goker M."/>
            <person name="Schneider S."/>
            <person name="Lapidus A."/>
            <person name="Del Rio T.G."/>
            <person name="Tice H."/>
            <person name="Cheng J.F."/>
            <person name="Chen F."/>
            <person name="Nolan M."/>
            <person name="Bruce D."/>
            <person name="Goodwin L."/>
            <person name="Pitluck S."/>
            <person name="Ivanova N."/>
            <person name="Mavrommatis K."/>
            <person name="Ovchinnikova G."/>
            <person name="Pati A."/>
            <person name="Chen A."/>
            <person name="Palaniappan K."/>
            <person name="Land M."/>
            <person name="Hauser L."/>
            <person name="Chang Y.J."/>
            <person name="Jeffries C.C."/>
            <person name="Meincke L."/>
            <person name="Sims D."/>
            <person name="Brettin T."/>
            <person name="Detter J.C."/>
            <person name="Han C."/>
            <person name="Chain P."/>
            <person name="Bristow J."/>
            <person name="Eisen J.A."/>
            <person name="Markowitz V."/>
            <person name="Hugenholtz P."/>
            <person name="Kyrpides N.C."/>
            <person name="Klenk H.P."/>
            <person name="Lucas S."/>
        </authorList>
    </citation>
    <scope>NUCLEOTIDE SEQUENCE [LARGE SCALE GENOMIC DNA]</scope>
    <source>
        <strain evidence="4">DSM 4028 / VKM B-1378 / X</strain>
    </source>
</reference>
<dbReference type="SUPFAM" id="SSF46565">
    <property type="entry name" value="Chaperone J-domain"/>
    <property type="match status" value="1"/>
</dbReference>
<evidence type="ECO:0000313" key="3">
    <source>
        <dbReference type="EMBL" id="ACU89784.1"/>
    </source>
</evidence>
<keyword evidence="1" id="KW-0812">Transmembrane</keyword>